<sequence length="92" mass="10505">MQRNRYVPVIASLIFLAGDALAETCFAPSRPFVPSDPQAVQEYADLIRNDFEAYIQDIQSFFRCLDDERARAFQEAREVSEEYGKFHGLVGP</sequence>
<accession>A0A7W9F0T2</accession>
<gene>
    <name evidence="2" type="ORF">FHS72_003210</name>
</gene>
<evidence type="ECO:0000256" key="1">
    <source>
        <dbReference type="SAM" id="SignalP"/>
    </source>
</evidence>
<feature type="chain" id="PRO_5031227788" description="Secreted protein" evidence="1">
    <location>
        <begin position="23"/>
        <end position="92"/>
    </location>
</feature>
<keyword evidence="1" id="KW-0732">Signal</keyword>
<comment type="caution">
    <text evidence="2">The sequence shown here is derived from an EMBL/GenBank/DDBJ whole genome shotgun (WGS) entry which is preliminary data.</text>
</comment>
<dbReference type="RefSeq" id="WP_221235449.1">
    <property type="nucleotide sequence ID" value="NZ_JACIJM010000011.1"/>
</dbReference>
<dbReference type="AlphaFoldDB" id="A0A7W9F0T2"/>
<name>A0A7W9F0T2_9RHOB</name>
<evidence type="ECO:0008006" key="4">
    <source>
        <dbReference type="Google" id="ProtNLM"/>
    </source>
</evidence>
<dbReference type="EMBL" id="JACIJM010000011">
    <property type="protein sequence ID" value="MBB5723565.1"/>
    <property type="molecule type" value="Genomic_DNA"/>
</dbReference>
<feature type="signal peptide" evidence="1">
    <location>
        <begin position="1"/>
        <end position="22"/>
    </location>
</feature>
<keyword evidence="3" id="KW-1185">Reference proteome</keyword>
<evidence type="ECO:0000313" key="2">
    <source>
        <dbReference type="EMBL" id="MBB5723565.1"/>
    </source>
</evidence>
<dbReference type="Proteomes" id="UP000535415">
    <property type="component" value="Unassembled WGS sequence"/>
</dbReference>
<organism evidence="2 3">
    <name type="scientific">Yoonia ponticola</name>
    <dbReference type="NCBI Taxonomy" id="1524255"/>
    <lineage>
        <taxon>Bacteria</taxon>
        <taxon>Pseudomonadati</taxon>
        <taxon>Pseudomonadota</taxon>
        <taxon>Alphaproteobacteria</taxon>
        <taxon>Rhodobacterales</taxon>
        <taxon>Paracoccaceae</taxon>
        <taxon>Yoonia</taxon>
    </lineage>
</organism>
<proteinExistence type="predicted"/>
<reference evidence="2 3" key="1">
    <citation type="submission" date="2020-08" db="EMBL/GenBank/DDBJ databases">
        <title>Genomic Encyclopedia of Type Strains, Phase IV (KMG-IV): sequencing the most valuable type-strain genomes for metagenomic binning, comparative biology and taxonomic classification.</title>
        <authorList>
            <person name="Goeker M."/>
        </authorList>
    </citation>
    <scope>NUCLEOTIDE SEQUENCE [LARGE SCALE GENOMIC DNA]</scope>
    <source>
        <strain evidence="2 3">DSM 101064</strain>
    </source>
</reference>
<evidence type="ECO:0000313" key="3">
    <source>
        <dbReference type="Proteomes" id="UP000535415"/>
    </source>
</evidence>
<protein>
    <recommendedName>
        <fullName evidence="4">Secreted protein</fullName>
    </recommendedName>
</protein>